<name>W2GJS4_PHYNI</name>
<organism evidence="2">
    <name type="scientific">Phytophthora nicotianae</name>
    <name type="common">Potato buckeye rot agent</name>
    <name type="synonym">Phytophthora parasitica</name>
    <dbReference type="NCBI Taxonomy" id="4792"/>
    <lineage>
        <taxon>Eukaryota</taxon>
        <taxon>Sar</taxon>
        <taxon>Stramenopiles</taxon>
        <taxon>Oomycota</taxon>
        <taxon>Peronosporomycetes</taxon>
        <taxon>Peronosporales</taxon>
        <taxon>Peronosporaceae</taxon>
        <taxon>Phytophthora</taxon>
    </lineage>
</organism>
<accession>W2GJS4</accession>
<reference evidence="2" key="1">
    <citation type="submission" date="2013-11" db="EMBL/GenBank/DDBJ databases">
        <title>The Genome Sequence of Phytophthora parasitica CJ02B3.</title>
        <authorList>
            <consortium name="The Broad Institute Genomics Platform"/>
            <person name="Russ C."/>
            <person name="Tyler B."/>
            <person name="Panabieres F."/>
            <person name="Shan W."/>
            <person name="Tripathy S."/>
            <person name="Grunwald N."/>
            <person name="Machado M."/>
            <person name="Johnson C.S."/>
            <person name="Arredondo F."/>
            <person name="Hong C."/>
            <person name="Coffey M."/>
            <person name="Young S.K."/>
            <person name="Zeng Q."/>
            <person name="Gargeya S."/>
            <person name="Fitzgerald M."/>
            <person name="Abouelleil A."/>
            <person name="Alvarado L."/>
            <person name="Chapman S.B."/>
            <person name="Gainer-Dewar J."/>
            <person name="Goldberg J."/>
            <person name="Griggs A."/>
            <person name="Gujja S."/>
            <person name="Hansen M."/>
            <person name="Howarth C."/>
            <person name="Imamovic A."/>
            <person name="Ireland A."/>
            <person name="Larimer J."/>
            <person name="McCowan C."/>
            <person name="Murphy C."/>
            <person name="Pearson M."/>
            <person name="Poon T.W."/>
            <person name="Priest M."/>
            <person name="Roberts A."/>
            <person name="Saif S."/>
            <person name="Shea T."/>
            <person name="Sykes S."/>
            <person name="Wortman J."/>
            <person name="Nusbaum C."/>
            <person name="Birren B."/>
        </authorList>
    </citation>
    <scope>NUCLEOTIDE SEQUENCE [LARGE SCALE GENOMIC DNA]</scope>
    <source>
        <strain evidence="2">CJ02B3</strain>
    </source>
</reference>
<feature type="region of interest" description="Disordered" evidence="1">
    <location>
        <begin position="145"/>
        <end position="181"/>
    </location>
</feature>
<feature type="region of interest" description="Disordered" evidence="1">
    <location>
        <begin position="35"/>
        <end position="106"/>
    </location>
</feature>
<evidence type="ECO:0000313" key="2">
    <source>
        <dbReference type="EMBL" id="ETK83303.1"/>
    </source>
</evidence>
<feature type="compositionally biased region" description="Polar residues" evidence="1">
    <location>
        <begin position="145"/>
        <end position="173"/>
    </location>
</feature>
<feature type="compositionally biased region" description="Acidic residues" evidence="1">
    <location>
        <begin position="53"/>
        <end position="66"/>
    </location>
</feature>
<dbReference type="Proteomes" id="UP000053236">
    <property type="component" value="Unassembled WGS sequence"/>
</dbReference>
<proteinExistence type="predicted"/>
<protein>
    <submittedName>
        <fullName evidence="2">Uncharacterized protein</fullName>
    </submittedName>
</protein>
<feature type="compositionally biased region" description="Low complexity" evidence="1">
    <location>
        <begin position="76"/>
        <end position="89"/>
    </location>
</feature>
<evidence type="ECO:0000256" key="1">
    <source>
        <dbReference type="SAM" id="MobiDB-lite"/>
    </source>
</evidence>
<dbReference type="AlphaFoldDB" id="W2GJS4"/>
<gene>
    <name evidence="2" type="ORF">L915_11456</name>
</gene>
<dbReference type="EMBL" id="KI687033">
    <property type="protein sequence ID" value="ETK83303.1"/>
    <property type="molecule type" value="Genomic_DNA"/>
</dbReference>
<sequence>MVGDCVLWEVRVCSVRRREKRAACSLRILLQSEQNKKDEYESAVPSAAVSKCDEDESDEQSVEQDESSDRRPPAQPKTKTSSKPTPRTTVPASSNDKTRAEEGLLSAGEMTTIANAVQQLASVVAGMQTTSGQFIDDDSTVGSSFISHEPVNSDSNGDAYSRVSGSVHCSTAAHNDDDEYE</sequence>